<dbReference type="InterPro" id="IPR021326">
    <property type="entry name" value="DUF2931"/>
</dbReference>
<dbReference type="RefSeq" id="WP_131484222.1">
    <property type="nucleotide sequence ID" value="NZ_SJDL01000082.1"/>
</dbReference>
<dbReference type="PROSITE" id="PS51257">
    <property type="entry name" value="PROKAR_LIPOPROTEIN"/>
    <property type="match status" value="1"/>
</dbReference>
<comment type="caution">
    <text evidence="2">The sequence shown here is derived from an EMBL/GenBank/DDBJ whole genome shotgun (WGS) entry which is preliminary data.</text>
</comment>
<proteinExistence type="predicted"/>
<gene>
    <name evidence="2" type="ORF">EZI54_23120</name>
</gene>
<dbReference type="Proteomes" id="UP000313645">
    <property type="component" value="Unassembled WGS sequence"/>
</dbReference>
<reference evidence="2 3" key="1">
    <citation type="submission" date="2019-02" db="EMBL/GenBank/DDBJ databases">
        <title>Marinobacter halodurans sp. nov., a marine bacterium isolated from sea tidal flat.</title>
        <authorList>
            <person name="Yoo Y."/>
            <person name="Lee D.W."/>
            <person name="Kim B.S."/>
            <person name="Kim J.-J."/>
        </authorList>
    </citation>
    <scope>NUCLEOTIDE SEQUENCE [LARGE SCALE GENOMIC DNA]</scope>
    <source>
        <strain evidence="2 3">YJ-S3-2</strain>
    </source>
</reference>
<keyword evidence="3" id="KW-1185">Reference proteome</keyword>
<evidence type="ECO:0000256" key="1">
    <source>
        <dbReference type="SAM" id="SignalP"/>
    </source>
</evidence>
<feature type="signal peptide" evidence="1">
    <location>
        <begin position="1"/>
        <end position="25"/>
    </location>
</feature>
<sequence length="201" mass="22751">MNQSYKMLIACLLCALTLVSGCATTSEPSNRYYFSLAAPEHYDVMVEHLEFEKPGDRHWRWPAGYVSCCWKGPNGPMGSGGTMDPLPKYIGIQWFSFAEQKYYQRLIALPEDIADKMAKQAEYTTSKGTFKGPRDRLVIGLAPRGTIVLWIQNQIGNQIEVARMRANEIDGDPSDYRAATKRYLEENADYLKQHGVPTTGW</sequence>
<keyword evidence="1" id="KW-0732">Signal</keyword>
<dbReference type="EMBL" id="SJDL01000082">
    <property type="protein sequence ID" value="TBW46436.1"/>
    <property type="molecule type" value="Genomic_DNA"/>
</dbReference>
<accession>A0ABY1ZDI3</accession>
<feature type="chain" id="PRO_5045738729" evidence="1">
    <location>
        <begin position="26"/>
        <end position="201"/>
    </location>
</feature>
<protein>
    <submittedName>
        <fullName evidence="2">DUF2931 family protein</fullName>
    </submittedName>
</protein>
<dbReference type="Pfam" id="PF11153">
    <property type="entry name" value="DUF2931"/>
    <property type="match status" value="1"/>
</dbReference>
<organism evidence="2 3">
    <name type="scientific">Marinobacter halodurans</name>
    <dbReference type="NCBI Taxonomy" id="2528979"/>
    <lineage>
        <taxon>Bacteria</taxon>
        <taxon>Pseudomonadati</taxon>
        <taxon>Pseudomonadota</taxon>
        <taxon>Gammaproteobacteria</taxon>
        <taxon>Pseudomonadales</taxon>
        <taxon>Marinobacteraceae</taxon>
        <taxon>Marinobacter</taxon>
    </lineage>
</organism>
<evidence type="ECO:0000313" key="2">
    <source>
        <dbReference type="EMBL" id="TBW46436.1"/>
    </source>
</evidence>
<name>A0ABY1ZDI3_9GAMM</name>
<evidence type="ECO:0000313" key="3">
    <source>
        <dbReference type="Proteomes" id="UP000313645"/>
    </source>
</evidence>